<accession>A0A7S1J6S0</accession>
<proteinExistence type="predicted"/>
<gene>
    <name evidence="1" type="ORF">EGYM00392_LOCUS45653</name>
</gene>
<organism evidence="1">
    <name type="scientific">Eutreptiella gymnastica</name>
    <dbReference type="NCBI Taxonomy" id="73025"/>
    <lineage>
        <taxon>Eukaryota</taxon>
        <taxon>Discoba</taxon>
        <taxon>Euglenozoa</taxon>
        <taxon>Euglenida</taxon>
        <taxon>Spirocuta</taxon>
        <taxon>Euglenophyceae</taxon>
        <taxon>Eutreptiales</taxon>
        <taxon>Eutreptiaceae</taxon>
        <taxon>Eutreptiella</taxon>
    </lineage>
</organism>
<evidence type="ECO:0000313" key="1">
    <source>
        <dbReference type="EMBL" id="CAD9034502.1"/>
    </source>
</evidence>
<sequence length="120" mass="13411">MTQIGAKPWVVPAHRHQSTFDAMSTKKQFGPWETQHGAYCVPFRAVLPSQNLMLGLCGPRLWPCFGSRGPKCNSLDTFPSHKLPLFVVFTPLSGPNRTPQVHYFDISTPEIIKMAKVMGN</sequence>
<protein>
    <submittedName>
        <fullName evidence="1">Uncharacterized protein</fullName>
    </submittedName>
</protein>
<dbReference type="EMBL" id="HBGA01123657">
    <property type="protein sequence ID" value="CAD9034502.1"/>
    <property type="molecule type" value="Transcribed_RNA"/>
</dbReference>
<name>A0A7S1J6S0_9EUGL</name>
<reference evidence="1" key="1">
    <citation type="submission" date="2021-01" db="EMBL/GenBank/DDBJ databases">
        <authorList>
            <person name="Corre E."/>
            <person name="Pelletier E."/>
            <person name="Niang G."/>
            <person name="Scheremetjew M."/>
            <person name="Finn R."/>
            <person name="Kale V."/>
            <person name="Holt S."/>
            <person name="Cochrane G."/>
            <person name="Meng A."/>
            <person name="Brown T."/>
            <person name="Cohen L."/>
        </authorList>
    </citation>
    <scope>NUCLEOTIDE SEQUENCE</scope>
    <source>
        <strain evidence="1">NIES-381</strain>
    </source>
</reference>
<dbReference type="AlphaFoldDB" id="A0A7S1J6S0"/>